<sequence length="311" mass="35114" precursor="true">MDPHSFQNRGKRLIVAALLLTLISVPAGQGRAEKKTETKPFPVVLQKRVADDAGKYRPVKETFYWKPEETAIIVCDMWDDHTCKQAAKRVAEMAPAMNETLKAARDKGVFIIHAPSGRMNFYADTPQRQRAIDAPFAQAPLDFKWKYWNDEKEGQPLDFVRAGGCGCKVPCKGWVPDETGLRHWKGEKIPWTRQIATIDIADEDAISDNGQEVFNLLEQRGIKNVVLMGVHTNLCVCGRPFGLRQMVYQGKNAVLCRDLTDSLFQQNDPPISHFRGTELVVEHIEKKICPTIPSTTFTGKSEFRFDESATH</sequence>
<dbReference type="RefSeq" id="WP_232106778.1">
    <property type="nucleotide sequence ID" value="NZ_CP036266.1"/>
</dbReference>
<dbReference type="EMBL" id="CP036266">
    <property type="protein sequence ID" value="QDT19949.1"/>
    <property type="molecule type" value="Genomic_DNA"/>
</dbReference>
<dbReference type="InterPro" id="IPR036380">
    <property type="entry name" value="Isochorismatase-like_sf"/>
</dbReference>
<evidence type="ECO:0000256" key="1">
    <source>
        <dbReference type="SAM" id="SignalP"/>
    </source>
</evidence>
<organism evidence="2 3">
    <name type="scientific">Gimesia chilikensis</name>
    <dbReference type="NCBI Taxonomy" id="2605989"/>
    <lineage>
        <taxon>Bacteria</taxon>
        <taxon>Pseudomonadati</taxon>
        <taxon>Planctomycetota</taxon>
        <taxon>Planctomycetia</taxon>
        <taxon>Planctomycetales</taxon>
        <taxon>Planctomycetaceae</taxon>
        <taxon>Gimesia</taxon>
    </lineage>
</organism>
<keyword evidence="3" id="KW-1185">Reference proteome</keyword>
<accession>A0A517PKN9</accession>
<dbReference type="AlphaFoldDB" id="A0A517PKN9"/>
<name>A0A517PKN9_9PLAN</name>
<evidence type="ECO:0000313" key="3">
    <source>
        <dbReference type="Proteomes" id="UP000320421"/>
    </source>
</evidence>
<keyword evidence="1" id="KW-0732">Signal</keyword>
<feature type="chain" id="PRO_5022147140" evidence="1">
    <location>
        <begin position="28"/>
        <end position="311"/>
    </location>
</feature>
<dbReference type="SUPFAM" id="SSF52499">
    <property type="entry name" value="Isochorismatase-like hydrolases"/>
    <property type="match status" value="1"/>
</dbReference>
<protein>
    <submittedName>
        <fullName evidence="2">Isochorismatase family protein</fullName>
    </submittedName>
</protein>
<dbReference type="Proteomes" id="UP000320421">
    <property type="component" value="Chromosome"/>
</dbReference>
<evidence type="ECO:0000313" key="2">
    <source>
        <dbReference type="EMBL" id="QDT19949.1"/>
    </source>
</evidence>
<gene>
    <name evidence="2" type="ORF">HG66A1_17220</name>
</gene>
<reference evidence="2 3" key="1">
    <citation type="submission" date="2019-02" db="EMBL/GenBank/DDBJ databases">
        <title>Deep-cultivation of Planctomycetes and their phenomic and genomic characterization uncovers novel biology.</title>
        <authorList>
            <person name="Wiegand S."/>
            <person name="Jogler M."/>
            <person name="Boedeker C."/>
            <person name="Pinto D."/>
            <person name="Vollmers J."/>
            <person name="Rivas-Marin E."/>
            <person name="Kohn T."/>
            <person name="Peeters S.H."/>
            <person name="Heuer A."/>
            <person name="Rast P."/>
            <person name="Oberbeckmann S."/>
            <person name="Bunk B."/>
            <person name="Jeske O."/>
            <person name="Meyerdierks A."/>
            <person name="Storesund J.E."/>
            <person name="Kallscheuer N."/>
            <person name="Luecker S."/>
            <person name="Lage O.M."/>
            <person name="Pohl T."/>
            <person name="Merkel B.J."/>
            <person name="Hornburger P."/>
            <person name="Mueller R.-W."/>
            <person name="Bruemmer F."/>
            <person name="Labrenz M."/>
            <person name="Spormann A.M."/>
            <person name="Op den Camp H."/>
            <person name="Overmann J."/>
            <person name="Amann R."/>
            <person name="Jetten M.S.M."/>
            <person name="Mascher T."/>
            <person name="Medema M.H."/>
            <person name="Devos D.P."/>
            <person name="Kaster A.-K."/>
            <person name="Ovreas L."/>
            <person name="Rohde M."/>
            <person name="Galperin M.Y."/>
            <person name="Jogler C."/>
        </authorList>
    </citation>
    <scope>NUCLEOTIDE SEQUENCE [LARGE SCALE GENOMIC DNA]</scope>
    <source>
        <strain evidence="2 3">HG66A1</strain>
    </source>
</reference>
<proteinExistence type="predicted"/>
<feature type="signal peptide" evidence="1">
    <location>
        <begin position="1"/>
        <end position="27"/>
    </location>
</feature>
<dbReference type="Gene3D" id="3.40.50.850">
    <property type="entry name" value="Isochorismatase-like"/>
    <property type="match status" value="1"/>
</dbReference>